<reference evidence="3 4" key="1">
    <citation type="journal article" date="2017" name="Mycologia">
        <title>Bifiguratus adelaidae, gen. et sp. nov., a new member of Mucoromycotina in endophytic and soil-dwelling habitats.</title>
        <authorList>
            <person name="Torres-Cruz T.J."/>
            <person name="Billingsley Tobias T.L."/>
            <person name="Almatruk M."/>
            <person name="Hesse C."/>
            <person name="Kuske C.R."/>
            <person name="Desiro A."/>
            <person name="Benucci G.M."/>
            <person name="Bonito G."/>
            <person name="Stajich J.E."/>
            <person name="Dunlap C."/>
            <person name="Arnold A.E."/>
            <person name="Porras-Alfaro A."/>
        </authorList>
    </citation>
    <scope>NUCLEOTIDE SEQUENCE [LARGE SCALE GENOMIC DNA]</scope>
    <source>
        <strain evidence="3 4">AZ0501</strain>
    </source>
</reference>
<dbReference type="PANTHER" id="PTHR43991:SF9">
    <property type="entry name" value="DUF2415 DOMAIN-CONTAINING PROTEIN"/>
    <property type="match status" value="1"/>
</dbReference>
<feature type="domain" description="DUF2415" evidence="2">
    <location>
        <begin position="226"/>
        <end position="263"/>
    </location>
</feature>
<comment type="caution">
    <text evidence="3">The sequence shown here is derived from an EMBL/GenBank/DDBJ whole genome shotgun (WGS) entry which is preliminary data.</text>
</comment>
<keyword evidence="4" id="KW-1185">Reference proteome</keyword>
<organism evidence="3 4">
    <name type="scientific">Bifiguratus adelaidae</name>
    <dbReference type="NCBI Taxonomy" id="1938954"/>
    <lineage>
        <taxon>Eukaryota</taxon>
        <taxon>Fungi</taxon>
        <taxon>Fungi incertae sedis</taxon>
        <taxon>Mucoromycota</taxon>
        <taxon>Mucoromycotina</taxon>
        <taxon>Endogonomycetes</taxon>
        <taxon>Endogonales</taxon>
        <taxon>Endogonales incertae sedis</taxon>
        <taxon>Bifiguratus</taxon>
    </lineage>
</organism>
<dbReference type="InterPro" id="IPR019417">
    <property type="entry name" value="DUF2415"/>
</dbReference>
<dbReference type="Pfam" id="PF10313">
    <property type="entry name" value="DUF2415"/>
    <property type="match status" value="1"/>
</dbReference>
<dbReference type="AlphaFoldDB" id="A0A261XU97"/>
<dbReference type="InterPro" id="IPR036322">
    <property type="entry name" value="WD40_repeat_dom_sf"/>
</dbReference>
<evidence type="ECO:0000259" key="2">
    <source>
        <dbReference type="Pfam" id="PF10313"/>
    </source>
</evidence>
<protein>
    <recommendedName>
        <fullName evidence="2">DUF2415 domain-containing protein</fullName>
    </recommendedName>
</protein>
<evidence type="ECO:0000313" key="3">
    <source>
        <dbReference type="EMBL" id="OZJ01945.1"/>
    </source>
</evidence>
<proteinExistence type="predicted"/>
<dbReference type="InterPro" id="IPR001680">
    <property type="entry name" value="WD40_rpt"/>
</dbReference>
<dbReference type="PANTHER" id="PTHR43991">
    <property type="entry name" value="WD REPEAT PROTEIN (AFU_ORTHOLOGUE AFUA_8G05640)-RELATED"/>
    <property type="match status" value="1"/>
</dbReference>
<dbReference type="EMBL" id="MVBO01000212">
    <property type="protein sequence ID" value="OZJ01945.1"/>
    <property type="molecule type" value="Genomic_DNA"/>
</dbReference>
<dbReference type="SMART" id="SM00320">
    <property type="entry name" value="WD40"/>
    <property type="match status" value="2"/>
</dbReference>
<dbReference type="Proteomes" id="UP000242875">
    <property type="component" value="Unassembled WGS sequence"/>
</dbReference>
<feature type="region of interest" description="Disordered" evidence="1">
    <location>
        <begin position="108"/>
        <end position="136"/>
    </location>
</feature>
<accession>A0A261XU97</accession>
<dbReference type="SUPFAM" id="SSF50978">
    <property type="entry name" value="WD40 repeat-like"/>
    <property type="match status" value="1"/>
</dbReference>
<feature type="compositionally biased region" description="Low complexity" evidence="1">
    <location>
        <begin position="184"/>
        <end position="203"/>
    </location>
</feature>
<evidence type="ECO:0000313" key="4">
    <source>
        <dbReference type="Proteomes" id="UP000242875"/>
    </source>
</evidence>
<dbReference type="Gene3D" id="2.130.10.10">
    <property type="entry name" value="YVTN repeat-like/Quinoprotein amine dehydrogenase"/>
    <property type="match status" value="1"/>
</dbReference>
<dbReference type="OrthoDB" id="64353at2759"/>
<dbReference type="InterPro" id="IPR015943">
    <property type="entry name" value="WD40/YVTN_repeat-like_dom_sf"/>
</dbReference>
<gene>
    <name evidence="3" type="ORF">BZG36_05124</name>
</gene>
<evidence type="ECO:0000256" key="1">
    <source>
        <dbReference type="SAM" id="MobiDB-lite"/>
    </source>
</evidence>
<feature type="region of interest" description="Disordered" evidence="1">
    <location>
        <begin position="184"/>
        <end position="220"/>
    </location>
</feature>
<sequence length="331" mass="36109">MPNLRSQDRYILQDLGIEKVATLRADININYASPSPDGRTLLVVGDTNEVFLYDMRLGGQLEYREMGVVYASPSPSLSAAWAPNSRVFAVAGQEGLVSVFDVRMMGGDRPRRGKESQSPTMLYQFGPNGDRRRLPRNISHSSFISTDHSEPDMMYPFLYGRSGHGLYSISSAADFSFSASRSSPSSLSSSSASSRGNSGAHRSTLFTGGSMGHGSSHGLQERDKHALRVVKFSQSGVLDLMAYSEHATHVHIIDARTFQSRQTLRVCPPGIDSHITGLCFNFDDGQEDGPGPNEPWADMGGEKLLVGLENSVLEYSIKDTSRRSFAIGDMA</sequence>
<name>A0A261XU97_9FUNG</name>